<dbReference type="NCBIfam" id="TIGR02937">
    <property type="entry name" value="sigma70-ECF"/>
    <property type="match status" value="1"/>
</dbReference>
<gene>
    <name evidence="7" type="ORF">ACFOW1_06345</name>
</gene>
<evidence type="ECO:0000256" key="2">
    <source>
        <dbReference type="ARBA" id="ARBA00023015"/>
    </source>
</evidence>
<evidence type="ECO:0000256" key="3">
    <source>
        <dbReference type="ARBA" id="ARBA00023082"/>
    </source>
</evidence>
<dbReference type="EMBL" id="JBHSDC010000008">
    <property type="protein sequence ID" value="MFC4231499.1"/>
    <property type="molecule type" value="Genomic_DNA"/>
</dbReference>
<dbReference type="PANTHER" id="PTHR43133">
    <property type="entry name" value="RNA POLYMERASE ECF-TYPE SIGMA FACTO"/>
    <property type="match status" value="1"/>
</dbReference>
<evidence type="ECO:0000259" key="6">
    <source>
        <dbReference type="Pfam" id="PF08281"/>
    </source>
</evidence>
<dbReference type="NCBIfam" id="TIGR02985">
    <property type="entry name" value="Sig70_bacteroi1"/>
    <property type="match status" value="1"/>
</dbReference>
<keyword evidence="4" id="KW-0804">Transcription</keyword>
<evidence type="ECO:0000256" key="4">
    <source>
        <dbReference type="ARBA" id="ARBA00023163"/>
    </source>
</evidence>
<feature type="domain" description="RNA polymerase sigma factor 70 region 4 type 2" evidence="6">
    <location>
        <begin position="113"/>
        <end position="163"/>
    </location>
</feature>
<dbReference type="PANTHER" id="PTHR43133:SF46">
    <property type="entry name" value="RNA POLYMERASE SIGMA-70 FACTOR ECF SUBFAMILY"/>
    <property type="match status" value="1"/>
</dbReference>
<accession>A0ABV8PV83</accession>
<dbReference type="Gene3D" id="1.10.10.10">
    <property type="entry name" value="Winged helix-like DNA-binding domain superfamily/Winged helix DNA-binding domain"/>
    <property type="match status" value="1"/>
</dbReference>
<organism evidence="7 8">
    <name type="scientific">Parasediminibacterium paludis</name>
    <dbReference type="NCBI Taxonomy" id="908966"/>
    <lineage>
        <taxon>Bacteria</taxon>
        <taxon>Pseudomonadati</taxon>
        <taxon>Bacteroidota</taxon>
        <taxon>Chitinophagia</taxon>
        <taxon>Chitinophagales</taxon>
        <taxon>Chitinophagaceae</taxon>
        <taxon>Parasediminibacterium</taxon>
    </lineage>
</organism>
<feature type="domain" description="RNA polymerase sigma-70 region 2" evidence="5">
    <location>
        <begin position="21"/>
        <end position="84"/>
    </location>
</feature>
<keyword evidence="2" id="KW-0805">Transcription regulation</keyword>
<dbReference type="Pfam" id="PF08281">
    <property type="entry name" value="Sigma70_r4_2"/>
    <property type="match status" value="1"/>
</dbReference>
<dbReference type="InterPro" id="IPR013324">
    <property type="entry name" value="RNA_pol_sigma_r3/r4-like"/>
</dbReference>
<dbReference type="Proteomes" id="UP001595906">
    <property type="component" value="Unassembled WGS sequence"/>
</dbReference>
<dbReference type="InterPro" id="IPR014327">
    <property type="entry name" value="RNA_pol_sigma70_bacteroid"/>
</dbReference>
<dbReference type="InterPro" id="IPR014284">
    <property type="entry name" value="RNA_pol_sigma-70_dom"/>
</dbReference>
<reference evidence="8" key="1">
    <citation type="journal article" date="2019" name="Int. J. Syst. Evol. Microbiol.">
        <title>The Global Catalogue of Microorganisms (GCM) 10K type strain sequencing project: providing services to taxonomists for standard genome sequencing and annotation.</title>
        <authorList>
            <consortium name="The Broad Institute Genomics Platform"/>
            <consortium name="The Broad Institute Genome Sequencing Center for Infectious Disease"/>
            <person name="Wu L."/>
            <person name="Ma J."/>
        </authorList>
    </citation>
    <scope>NUCLEOTIDE SEQUENCE [LARGE SCALE GENOMIC DNA]</scope>
    <source>
        <strain evidence="8">CECT 8010</strain>
    </source>
</reference>
<dbReference type="SUPFAM" id="SSF88659">
    <property type="entry name" value="Sigma3 and sigma4 domains of RNA polymerase sigma factors"/>
    <property type="match status" value="1"/>
</dbReference>
<keyword evidence="3" id="KW-0731">Sigma factor</keyword>
<dbReference type="SUPFAM" id="SSF88946">
    <property type="entry name" value="Sigma2 domain of RNA polymerase sigma factors"/>
    <property type="match status" value="1"/>
</dbReference>
<evidence type="ECO:0000313" key="8">
    <source>
        <dbReference type="Proteomes" id="UP001595906"/>
    </source>
</evidence>
<dbReference type="Gene3D" id="1.10.1740.10">
    <property type="match status" value="1"/>
</dbReference>
<sequence>MHIVAEIKAGNKFVFTEVYYKYHERFYFFVLKQTASTDIAEEVVQQAFIKLWESREKLSEVFTIDVQLARITRSILIDTLRKKAIERKVINQVVAQAPTIFSSDPSLEKELKNKIYSAIEGLPPICKKIFKLSREENLSYNEIAEQLSISPKTVENQISKALKVIRQVAALSIILSAINK</sequence>
<proteinExistence type="inferred from homology"/>
<dbReference type="InterPro" id="IPR007627">
    <property type="entry name" value="RNA_pol_sigma70_r2"/>
</dbReference>
<dbReference type="InterPro" id="IPR013325">
    <property type="entry name" value="RNA_pol_sigma_r2"/>
</dbReference>
<comment type="similarity">
    <text evidence="1">Belongs to the sigma-70 factor family. ECF subfamily.</text>
</comment>
<comment type="caution">
    <text evidence="7">The sequence shown here is derived from an EMBL/GenBank/DDBJ whole genome shotgun (WGS) entry which is preliminary data.</text>
</comment>
<evidence type="ECO:0000256" key="1">
    <source>
        <dbReference type="ARBA" id="ARBA00010641"/>
    </source>
</evidence>
<evidence type="ECO:0000259" key="5">
    <source>
        <dbReference type="Pfam" id="PF04542"/>
    </source>
</evidence>
<evidence type="ECO:0000313" key="7">
    <source>
        <dbReference type="EMBL" id="MFC4231499.1"/>
    </source>
</evidence>
<name>A0ABV8PV83_9BACT</name>
<dbReference type="Pfam" id="PF04542">
    <property type="entry name" value="Sigma70_r2"/>
    <property type="match status" value="1"/>
</dbReference>
<dbReference type="RefSeq" id="WP_379012995.1">
    <property type="nucleotide sequence ID" value="NZ_JBHSDC010000008.1"/>
</dbReference>
<keyword evidence="8" id="KW-1185">Reference proteome</keyword>
<protein>
    <submittedName>
        <fullName evidence="7">RNA polymerase sigma-70 factor</fullName>
    </submittedName>
</protein>
<dbReference type="InterPro" id="IPR036388">
    <property type="entry name" value="WH-like_DNA-bd_sf"/>
</dbReference>
<dbReference type="InterPro" id="IPR013249">
    <property type="entry name" value="RNA_pol_sigma70_r4_t2"/>
</dbReference>
<dbReference type="InterPro" id="IPR039425">
    <property type="entry name" value="RNA_pol_sigma-70-like"/>
</dbReference>